<evidence type="ECO:0000256" key="1">
    <source>
        <dbReference type="ARBA" id="ARBA00022801"/>
    </source>
</evidence>
<dbReference type="Gene3D" id="3.40.50.1820">
    <property type="entry name" value="alpha/beta hydrolase"/>
    <property type="match status" value="1"/>
</dbReference>
<dbReference type="Proteomes" id="UP000641646">
    <property type="component" value="Unassembled WGS sequence"/>
</dbReference>
<evidence type="ECO:0000259" key="4">
    <source>
        <dbReference type="Pfam" id="PF07176"/>
    </source>
</evidence>
<dbReference type="InterPro" id="IPR029058">
    <property type="entry name" value="AB_hydrolase_fold"/>
</dbReference>
<comment type="caution">
    <text evidence="5">The sequence shown here is derived from an EMBL/GenBank/DDBJ whole genome shotgun (WGS) entry which is preliminary data.</text>
</comment>
<accession>A0A926VI77</accession>
<reference evidence="5" key="1">
    <citation type="journal article" date="2015" name="ISME J.">
        <title>Draft Genome Sequence of Streptomyces incarnatus NRRL8089, which Produces the Nucleoside Antibiotic Sinefungin.</title>
        <authorList>
            <person name="Oshima K."/>
            <person name="Hattori M."/>
            <person name="Shimizu H."/>
            <person name="Fukuda K."/>
            <person name="Nemoto M."/>
            <person name="Inagaki K."/>
            <person name="Tamura T."/>
        </authorList>
    </citation>
    <scope>NUCLEOTIDE SEQUENCE</scope>
    <source>
        <strain evidence="5">FACHB-1375</strain>
    </source>
</reference>
<organism evidence="5 6">
    <name type="scientific">Aerosakkonema funiforme FACHB-1375</name>
    <dbReference type="NCBI Taxonomy" id="2949571"/>
    <lineage>
        <taxon>Bacteria</taxon>
        <taxon>Bacillati</taxon>
        <taxon>Cyanobacteriota</taxon>
        <taxon>Cyanophyceae</taxon>
        <taxon>Oscillatoriophycideae</taxon>
        <taxon>Aerosakkonematales</taxon>
        <taxon>Aerosakkonemataceae</taxon>
        <taxon>Aerosakkonema</taxon>
    </lineage>
</organism>
<evidence type="ECO:0000313" key="6">
    <source>
        <dbReference type="Proteomes" id="UP000641646"/>
    </source>
</evidence>
<dbReference type="RefSeq" id="WP_190470076.1">
    <property type="nucleotide sequence ID" value="NZ_JACJPW010000075.1"/>
</dbReference>
<gene>
    <name evidence="5" type="ORF">H6G03_24455</name>
</gene>
<evidence type="ECO:0000313" key="5">
    <source>
        <dbReference type="EMBL" id="MBD2184185.1"/>
    </source>
</evidence>
<dbReference type="PANTHER" id="PTHR10272">
    <property type="entry name" value="PLATELET-ACTIVATING FACTOR ACETYLHYDROLASE"/>
    <property type="match status" value="1"/>
</dbReference>
<keyword evidence="2" id="KW-0442">Lipid degradation</keyword>
<dbReference type="EMBL" id="JACJPW010000075">
    <property type="protein sequence ID" value="MBD2184185.1"/>
    <property type="molecule type" value="Genomic_DNA"/>
</dbReference>
<dbReference type="AlphaFoldDB" id="A0A926VI77"/>
<reference evidence="5" key="2">
    <citation type="submission" date="2020-08" db="EMBL/GenBank/DDBJ databases">
        <authorList>
            <person name="Chen M."/>
            <person name="Teng W."/>
            <person name="Zhao L."/>
            <person name="Hu C."/>
            <person name="Zhou Y."/>
            <person name="Han B."/>
            <person name="Song L."/>
            <person name="Shu W."/>
        </authorList>
    </citation>
    <scope>NUCLEOTIDE SEQUENCE</scope>
    <source>
        <strain evidence="5">FACHB-1375</strain>
    </source>
</reference>
<sequence length="574" mass="62926">MAENSVVKRPSLHQVIHSTKKPLNWVGILLGFWLLPTVAATPSASAAERVYLSYDILERSISINSLEAYAIQGRIEDDLAPYVQYAKPEQQQQLRNLLLRRLDVGPVPVSQFLYTPQAEVLLQRLGQVIKTDSGQPGYRAIRASLILASADRRGLTLLNVLRKFPTPGVRIDLARGLEIANELSTIFDRTDRAIAYVSQKSAAAASSNRVNFSALPSLDRAGSLKWRKETLRLNDRSRGRQFNADIYIPLSPQRTPLNTPAKLIVISHGVGSDRQTFAYLAEHLASYGFAVAVPEHPGSNAQQLQDLLSGRANEVSEPIEFINRPLDIKFLLDELELLSQNDPAFQGQINVREVGIIGQSFGGYTALVLSGATLNFPKLQKDCAAINNSWNTSLLLQCRALQLGTSLHNLQDDRIKAAIAINPITSSILGPTGLSQIKSPVMIVSGSADTVAPALSEQIQPFTWLTTPNKYLVVIKNGTHFSTLAPTESDLPLPEPVLGPDLALARRYTNVLSLAFFQSYVSNLSEYQPYLSASYVESLGQEPLPLSFVRSLSSDELTAALQRPTTQATGSPRR</sequence>
<protein>
    <submittedName>
        <fullName evidence="5">Alpha/beta hydrolase</fullName>
    </submittedName>
</protein>
<dbReference type="SUPFAM" id="SSF53474">
    <property type="entry name" value="alpha/beta-Hydrolases"/>
    <property type="match status" value="1"/>
</dbReference>
<name>A0A926VI77_9CYAN</name>
<dbReference type="InterPro" id="IPR010802">
    <property type="entry name" value="DUF1400"/>
</dbReference>
<evidence type="ECO:0000256" key="3">
    <source>
        <dbReference type="ARBA" id="ARBA00023098"/>
    </source>
</evidence>
<keyword evidence="6" id="KW-1185">Reference proteome</keyword>
<dbReference type="PANTHER" id="PTHR10272:SF13">
    <property type="entry name" value="POLY(ETHYLENE TEREPHTHALATE) HYDROLASE"/>
    <property type="match status" value="1"/>
</dbReference>
<keyword evidence="3" id="KW-0443">Lipid metabolism</keyword>
<evidence type="ECO:0000256" key="2">
    <source>
        <dbReference type="ARBA" id="ARBA00022963"/>
    </source>
</evidence>
<dbReference type="Pfam" id="PF07176">
    <property type="entry name" value="DUF1400"/>
    <property type="match status" value="1"/>
</dbReference>
<dbReference type="Pfam" id="PF03403">
    <property type="entry name" value="PAF-AH_p_II"/>
    <property type="match status" value="1"/>
</dbReference>
<dbReference type="GO" id="GO:0016042">
    <property type="term" value="P:lipid catabolic process"/>
    <property type="evidence" value="ECO:0007669"/>
    <property type="project" value="UniProtKB-KW"/>
</dbReference>
<dbReference type="GO" id="GO:0003847">
    <property type="term" value="F:1-alkyl-2-acetylglycerophosphocholine esterase activity"/>
    <property type="evidence" value="ECO:0007669"/>
    <property type="project" value="TreeGrafter"/>
</dbReference>
<feature type="domain" description="DUF1400" evidence="4">
    <location>
        <begin position="46"/>
        <end position="172"/>
    </location>
</feature>
<proteinExistence type="predicted"/>
<keyword evidence="1 5" id="KW-0378">Hydrolase</keyword>